<accession>A0A0G1SK76</accession>
<evidence type="ECO:0000313" key="3">
    <source>
        <dbReference type="Proteomes" id="UP000034565"/>
    </source>
</evidence>
<sequence>MKINLHPVYHKHYKKRIIPHSNLDKKAAERIKIFILDPHHPILKDHQLSGAKRHLRAFWITGNIRITYKVFSTDEVEFMDIGTHNQVY</sequence>
<dbReference type="Gene3D" id="3.30.2310.20">
    <property type="entry name" value="RelE-like"/>
    <property type="match status" value="1"/>
</dbReference>
<name>A0A0G1SK76_9BACT</name>
<organism evidence="2 3">
    <name type="scientific">Candidatus Amesbacteria bacterium GW2011_GWA1_47_20</name>
    <dbReference type="NCBI Taxonomy" id="1618354"/>
    <lineage>
        <taxon>Bacteria</taxon>
        <taxon>Candidatus Amesiibacteriota</taxon>
    </lineage>
</organism>
<proteinExistence type="predicted"/>
<dbReference type="SUPFAM" id="SSF143011">
    <property type="entry name" value="RelE-like"/>
    <property type="match status" value="1"/>
</dbReference>
<gene>
    <name evidence="2" type="ORF">UX92_C0009G0026</name>
</gene>
<dbReference type="InterPro" id="IPR035093">
    <property type="entry name" value="RelE/ParE_toxin_dom_sf"/>
</dbReference>
<evidence type="ECO:0000256" key="1">
    <source>
        <dbReference type="ARBA" id="ARBA00022649"/>
    </source>
</evidence>
<dbReference type="Proteomes" id="UP000034565">
    <property type="component" value="Unassembled WGS sequence"/>
</dbReference>
<reference evidence="2 3" key="1">
    <citation type="journal article" date="2015" name="Nature">
        <title>rRNA introns, odd ribosomes, and small enigmatic genomes across a large radiation of phyla.</title>
        <authorList>
            <person name="Brown C.T."/>
            <person name="Hug L.A."/>
            <person name="Thomas B.C."/>
            <person name="Sharon I."/>
            <person name="Castelle C.J."/>
            <person name="Singh A."/>
            <person name="Wilkins M.J."/>
            <person name="Williams K.H."/>
            <person name="Banfield J.F."/>
        </authorList>
    </citation>
    <scope>NUCLEOTIDE SEQUENCE [LARGE SCALE GENOMIC DNA]</scope>
</reference>
<evidence type="ECO:0000313" key="2">
    <source>
        <dbReference type="EMBL" id="KKU69816.1"/>
    </source>
</evidence>
<dbReference type="NCBIfam" id="TIGR02385">
    <property type="entry name" value="RelE_StbE"/>
    <property type="match status" value="1"/>
</dbReference>
<protein>
    <submittedName>
        <fullName evidence="2">Plasmid stabilization system</fullName>
    </submittedName>
</protein>
<keyword evidence="1" id="KW-1277">Toxin-antitoxin system</keyword>
<dbReference type="InterPro" id="IPR007712">
    <property type="entry name" value="RelE/ParE_toxin"/>
</dbReference>
<dbReference type="EMBL" id="LCOA01000009">
    <property type="protein sequence ID" value="KKU69816.1"/>
    <property type="molecule type" value="Genomic_DNA"/>
</dbReference>
<dbReference type="AlphaFoldDB" id="A0A0G1SK76"/>
<comment type="caution">
    <text evidence="2">The sequence shown here is derived from an EMBL/GenBank/DDBJ whole genome shotgun (WGS) entry which is preliminary data.</text>
</comment>